<protein>
    <submittedName>
        <fullName evidence="8">Peptidase S24/S26A/S26B/S26C</fullName>
    </submittedName>
</protein>
<evidence type="ECO:0000256" key="1">
    <source>
        <dbReference type="ARBA" id="ARBA00004167"/>
    </source>
</evidence>
<dbReference type="GO" id="GO:0006465">
    <property type="term" value="P:signal peptide processing"/>
    <property type="evidence" value="ECO:0007669"/>
    <property type="project" value="InterPro"/>
</dbReference>
<dbReference type="GO" id="GO:0004252">
    <property type="term" value="F:serine-type endopeptidase activity"/>
    <property type="evidence" value="ECO:0007669"/>
    <property type="project" value="InterPro"/>
</dbReference>
<dbReference type="PANTHER" id="PTHR46041">
    <property type="entry name" value="MITOCHONDRIAL INNER MEMBRANE PROTEASE SUBUNIT 2"/>
    <property type="match status" value="1"/>
</dbReference>
<dbReference type="Proteomes" id="UP000813385">
    <property type="component" value="Unassembled WGS sequence"/>
</dbReference>
<dbReference type="Pfam" id="PF10502">
    <property type="entry name" value="Peptidase_S26"/>
    <property type="match status" value="1"/>
</dbReference>
<dbReference type="Gene3D" id="2.10.109.10">
    <property type="entry name" value="Umud Fragment, subunit A"/>
    <property type="match status" value="1"/>
</dbReference>
<keyword evidence="9" id="KW-1185">Reference proteome</keyword>
<dbReference type="GO" id="GO:0006627">
    <property type="term" value="P:protein processing involved in protein targeting to mitochondrion"/>
    <property type="evidence" value="ECO:0007669"/>
    <property type="project" value="InterPro"/>
</dbReference>
<organism evidence="8 9">
    <name type="scientific">Plectosphaerella cucumerina</name>
    <dbReference type="NCBI Taxonomy" id="40658"/>
    <lineage>
        <taxon>Eukaryota</taxon>
        <taxon>Fungi</taxon>
        <taxon>Dikarya</taxon>
        <taxon>Ascomycota</taxon>
        <taxon>Pezizomycotina</taxon>
        <taxon>Sordariomycetes</taxon>
        <taxon>Hypocreomycetidae</taxon>
        <taxon>Glomerellales</taxon>
        <taxon>Plectosphaerellaceae</taxon>
        <taxon>Plectosphaerella</taxon>
    </lineage>
</organism>
<reference evidence="8" key="1">
    <citation type="journal article" date="2021" name="Nat. Commun.">
        <title>Genetic determinants of endophytism in the Arabidopsis root mycobiome.</title>
        <authorList>
            <person name="Mesny F."/>
            <person name="Miyauchi S."/>
            <person name="Thiergart T."/>
            <person name="Pickel B."/>
            <person name="Atanasova L."/>
            <person name="Karlsson M."/>
            <person name="Huettel B."/>
            <person name="Barry K.W."/>
            <person name="Haridas S."/>
            <person name="Chen C."/>
            <person name="Bauer D."/>
            <person name="Andreopoulos W."/>
            <person name="Pangilinan J."/>
            <person name="LaButti K."/>
            <person name="Riley R."/>
            <person name="Lipzen A."/>
            <person name="Clum A."/>
            <person name="Drula E."/>
            <person name="Henrissat B."/>
            <person name="Kohler A."/>
            <person name="Grigoriev I.V."/>
            <person name="Martin F.M."/>
            <person name="Hacquard S."/>
        </authorList>
    </citation>
    <scope>NUCLEOTIDE SEQUENCE</scope>
    <source>
        <strain evidence="8">MPI-CAGE-AT-0016</strain>
    </source>
</reference>
<name>A0A8K0X8F9_9PEZI</name>
<accession>A0A8K0X8F9</accession>
<dbReference type="SUPFAM" id="SSF51306">
    <property type="entry name" value="LexA/Signal peptidase"/>
    <property type="match status" value="1"/>
</dbReference>
<dbReference type="InterPro" id="IPR036286">
    <property type="entry name" value="LexA/Signal_pep-like_sf"/>
</dbReference>
<dbReference type="InterPro" id="IPR019533">
    <property type="entry name" value="Peptidase_S26"/>
</dbReference>
<evidence type="ECO:0000259" key="7">
    <source>
        <dbReference type="Pfam" id="PF10502"/>
    </source>
</evidence>
<keyword evidence="5" id="KW-1133">Transmembrane helix</keyword>
<dbReference type="InterPro" id="IPR037730">
    <property type="entry name" value="IMP2"/>
</dbReference>
<evidence type="ECO:0000256" key="5">
    <source>
        <dbReference type="ARBA" id="ARBA00022989"/>
    </source>
</evidence>
<evidence type="ECO:0000256" key="3">
    <source>
        <dbReference type="ARBA" id="ARBA00022692"/>
    </source>
</evidence>
<evidence type="ECO:0000313" key="8">
    <source>
        <dbReference type="EMBL" id="KAH7375797.1"/>
    </source>
</evidence>
<sequence length="166" mass="18534">MFRNSIWGATVRTSLTSVLSVVLFAPVAITINRHVVNLTYVQGESMYPYFNSDFHQTTAPDWTLNWRWKPSQNLKRGMIVTFMSPNHPETESVKRITALEGDRVQPKKPGMPAITVPQGHVWLEGDGPEAKVLDSNTFGPVSASMITGKLIWHVTPFSKFGPIPAK</sequence>
<dbReference type="AlphaFoldDB" id="A0A8K0X8F9"/>
<keyword evidence="3" id="KW-0812">Transmembrane</keyword>
<comment type="subcellular location">
    <subcellularLocation>
        <location evidence="1">Membrane</location>
        <topology evidence="1">Single-pass membrane protein</topology>
    </subcellularLocation>
</comment>
<evidence type="ECO:0000256" key="6">
    <source>
        <dbReference type="ARBA" id="ARBA00023136"/>
    </source>
</evidence>
<feature type="domain" description="Peptidase S26" evidence="7">
    <location>
        <begin position="18"/>
        <end position="107"/>
    </location>
</feature>
<evidence type="ECO:0000256" key="2">
    <source>
        <dbReference type="ARBA" id="ARBA00022670"/>
    </source>
</evidence>
<keyword evidence="6" id="KW-0472">Membrane</keyword>
<dbReference type="EMBL" id="JAGPXD010000001">
    <property type="protein sequence ID" value="KAH7375797.1"/>
    <property type="molecule type" value="Genomic_DNA"/>
</dbReference>
<dbReference type="GO" id="GO:0042720">
    <property type="term" value="C:mitochondrial inner membrane peptidase complex"/>
    <property type="evidence" value="ECO:0007669"/>
    <property type="project" value="InterPro"/>
</dbReference>
<dbReference type="PANTHER" id="PTHR46041:SF2">
    <property type="entry name" value="MITOCHONDRIAL INNER MEMBRANE PROTEASE SUBUNIT 2"/>
    <property type="match status" value="1"/>
</dbReference>
<dbReference type="OrthoDB" id="9996127at2759"/>
<evidence type="ECO:0000313" key="9">
    <source>
        <dbReference type="Proteomes" id="UP000813385"/>
    </source>
</evidence>
<comment type="caution">
    <text evidence="8">The sequence shown here is derived from an EMBL/GenBank/DDBJ whole genome shotgun (WGS) entry which is preliminary data.</text>
</comment>
<keyword evidence="4" id="KW-0378">Hydrolase</keyword>
<dbReference type="CDD" id="cd06530">
    <property type="entry name" value="S26_SPase_I"/>
    <property type="match status" value="1"/>
</dbReference>
<gene>
    <name evidence="8" type="ORF">B0T11DRAFT_271000</name>
</gene>
<evidence type="ECO:0000256" key="4">
    <source>
        <dbReference type="ARBA" id="ARBA00022801"/>
    </source>
</evidence>
<proteinExistence type="predicted"/>
<keyword evidence="2" id="KW-0645">Protease</keyword>